<dbReference type="InterPro" id="IPR037212">
    <property type="entry name" value="Med7/Med21-like"/>
</dbReference>
<keyword evidence="8" id="KW-1185">Reference proteome</keyword>
<comment type="caution">
    <text evidence="7">The sequence shown here is derived from an EMBL/GenBank/DDBJ whole genome shotgun (WGS) entry which is preliminary data.</text>
</comment>
<dbReference type="InParanoid" id="A0A024GGG9"/>
<evidence type="ECO:0000256" key="1">
    <source>
        <dbReference type="ARBA" id="ARBA00004123"/>
    </source>
</evidence>
<proteinExistence type="inferred from homology"/>
<evidence type="ECO:0000256" key="2">
    <source>
        <dbReference type="ARBA" id="ARBA00009994"/>
    </source>
</evidence>
<dbReference type="PANTHER" id="PTHR21428:SF11">
    <property type="entry name" value="MEDIATOR OF RNA POLYMERASE II TRANSCRIPTION SUBUNIT 7"/>
    <property type="match status" value="1"/>
</dbReference>
<dbReference type="GO" id="GO:0003712">
    <property type="term" value="F:transcription coregulator activity"/>
    <property type="evidence" value="ECO:0007669"/>
    <property type="project" value="InterPro"/>
</dbReference>
<dbReference type="STRING" id="65357.A0A024GGG9"/>
<dbReference type="Gene3D" id="6.10.140.200">
    <property type="match status" value="1"/>
</dbReference>
<protein>
    <recommendedName>
        <fullName evidence="6">Mediator of RNA polymerase II transcription subunit 7</fullName>
    </recommendedName>
</protein>
<evidence type="ECO:0000256" key="5">
    <source>
        <dbReference type="ARBA" id="ARBA00023242"/>
    </source>
</evidence>
<dbReference type="SUPFAM" id="SSF140718">
    <property type="entry name" value="Mediator hinge subcomplex-like"/>
    <property type="match status" value="1"/>
</dbReference>
<dbReference type="Pfam" id="PF05983">
    <property type="entry name" value="Med7"/>
    <property type="match status" value="1"/>
</dbReference>
<evidence type="ECO:0000313" key="8">
    <source>
        <dbReference type="Proteomes" id="UP000053237"/>
    </source>
</evidence>
<sequence>MSPYLHIIINVIFTLKYKPLLIAMTDEETSAGPEIVSEFPPPPAFFSLYQVNNADAPLPPAPMAPNYHMFGTPYSTKDIVPDLLPDDSKKLYLPTLSTQDPKEQSIDYKAQLKKLNRSLLANCIQLLDVLIRNPKLFNEKVDDLELLFVNMHNLINKFRPHQAREHIILMLQSQIEEKQAAISDFRRVLEESREQVERAHSALDFDTQPATICADVSIKEEVQEMEQIKVEPQHLPCTETTRTEPIDSKMRTLNVIQQRQDQFFKNLQCLIAK</sequence>
<dbReference type="InterPro" id="IPR044888">
    <property type="entry name" value="Mediatior_Med7_sf"/>
</dbReference>
<dbReference type="EMBL" id="CAIX01000112">
    <property type="protein sequence ID" value="CCI45962.1"/>
    <property type="molecule type" value="Genomic_DNA"/>
</dbReference>
<gene>
    <name evidence="7" type="ORF">BN9_068720</name>
</gene>
<comment type="subunit">
    <text evidence="6">Component of the Mediator complex.</text>
</comment>
<evidence type="ECO:0000256" key="4">
    <source>
        <dbReference type="ARBA" id="ARBA00023163"/>
    </source>
</evidence>
<keyword evidence="3 6" id="KW-0805">Transcription regulation</keyword>
<dbReference type="GO" id="GO:0070847">
    <property type="term" value="C:core mediator complex"/>
    <property type="evidence" value="ECO:0007669"/>
    <property type="project" value="TreeGrafter"/>
</dbReference>
<dbReference type="Proteomes" id="UP000053237">
    <property type="component" value="Unassembled WGS sequence"/>
</dbReference>
<dbReference type="InterPro" id="IPR009244">
    <property type="entry name" value="Mediatior_Med7"/>
</dbReference>
<comment type="subcellular location">
    <subcellularLocation>
        <location evidence="1 6">Nucleus</location>
    </subcellularLocation>
</comment>
<evidence type="ECO:0000313" key="7">
    <source>
        <dbReference type="EMBL" id="CCI45962.1"/>
    </source>
</evidence>
<reference evidence="7 8" key="1">
    <citation type="submission" date="2012-05" db="EMBL/GenBank/DDBJ databases">
        <title>Recombination and specialization in a pathogen metapopulation.</title>
        <authorList>
            <person name="Gardiner A."/>
            <person name="Kemen E."/>
            <person name="Schultz-Larsen T."/>
            <person name="MacLean D."/>
            <person name="Van Oosterhout C."/>
            <person name="Jones J.D.G."/>
        </authorList>
    </citation>
    <scope>NUCLEOTIDE SEQUENCE [LARGE SCALE GENOMIC DNA]</scope>
    <source>
        <strain evidence="7 8">Ac Nc2</strain>
    </source>
</reference>
<evidence type="ECO:0000256" key="6">
    <source>
        <dbReference type="RuleBase" id="RU364060"/>
    </source>
</evidence>
<dbReference type="GO" id="GO:0006357">
    <property type="term" value="P:regulation of transcription by RNA polymerase II"/>
    <property type="evidence" value="ECO:0007669"/>
    <property type="project" value="InterPro"/>
</dbReference>
<name>A0A024GGG9_9STRA</name>
<organism evidence="7 8">
    <name type="scientific">Albugo candida</name>
    <dbReference type="NCBI Taxonomy" id="65357"/>
    <lineage>
        <taxon>Eukaryota</taxon>
        <taxon>Sar</taxon>
        <taxon>Stramenopiles</taxon>
        <taxon>Oomycota</taxon>
        <taxon>Peronosporomycetes</taxon>
        <taxon>Albuginales</taxon>
        <taxon>Albuginaceae</taxon>
        <taxon>Albugo</taxon>
    </lineage>
</organism>
<keyword evidence="4 6" id="KW-0804">Transcription</keyword>
<accession>A0A024GGG9</accession>
<comment type="similarity">
    <text evidence="2 6">Belongs to the Mediator complex subunit 7 family.</text>
</comment>
<dbReference type="AlphaFoldDB" id="A0A024GGG9"/>
<dbReference type="OrthoDB" id="10253553at2759"/>
<comment type="function">
    <text evidence="6">Component of the Mediator complex, a coactivator involved in the regulated transcription of nearly all RNA polymerase II-dependent genes. Mediator functions as a bridge to convey information from gene-specific regulatory proteins to the basal RNA polymerase II transcription machinery.</text>
</comment>
<dbReference type="GO" id="GO:0016592">
    <property type="term" value="C:mediator complex"/>
    <property type="evidence" value="ECO:0007669"/>
    <property type="project" value="InterPro"/>
</dbReference>
<keyword evidence="5 6" id="KW-0539">Nucleus</keyword>
<keyword evidence="6" id="KW-0010">Activator</keyword>
<evidence type="ECO:0000256" key="3">
    <source>
        <dbReference type="ARBA" id="ARBA00023015"/>
    </source>
</evidence>
<dbReference type="PANTHER" id="PTHR21428">
    <property type="entry name" value="MEDIATOR OF RNA POLYMERASE II TRANSCRIPTION SUBUNIT 7"/>
    <property type="match status" value="1"/>
</dbReference>